<dbReference type="Proteomes" id="UP000501991">
    <property type="component" value="Chromosome"/>
</dbReference>
<dbReference type="KEGG" id="azq:G3580_03460"/>
<protein>
    <submittedName>
        <fullName evidence="2">Glycosyltransferase family 1 protein</fullName>
    </submittedName>
</protein>
<dbReference type="GO" id="GO:0016757">
    <property type="term" value="F:glycosyltransferase activity"/>
    <property type="evidence" value="ECO:0007669"/>
    <property type="project" value="TreeGrafter"/>
</dbReference>
<keyword evidence="3" id="KW-1185">Reference proteome</keyword>
<feature type="domain" description="DUF1972" evidence="1">
    <location>
        <begin position="4"/>
        <end position="179"/>
    </location>
</feature>
<dbReference type="Pfam" id="PF09314">
    <property type="entry name" value="DUF1972"/>
    <property type="match status" value="1"/>
</dbReference>
<dbReference type="AlphaFoldDB" id="A0A6C1B3J5"/>
<dbReference type="InterPro" id="IPR015393">
    <property type="entry name" value="DUF1972"/>
</dbReference>
<dbReference type="PANTHER" id="PTHR12526">
    <property type="entry name" value="GLYCOSYLTRANSFERASE"/>
    <property type="match status" value="1"/>
</dbReference>
<evidence type="ECO:0000313" key="2">
    <source>
        <dbReference type="EMBL" id="QID16774.1"/>
    </source>
</evidence>
<reference evidence="2 3" key="1">
    <citation type="submission" date="2020-02" db="EMBL/GenBank/DDBJ databases">
        <title>Nitrogenibacter mangrovi gen. nov., sp. nov. isolated from mangrove sediment, a denitrifying betaproteobacterium.</title>
        <authorList>
            <person name="Liao H."/>
            <person name="Tian Y."/>
        </authorList>
    </citation>
    <scope>NUCLEOTIDE SEQUENCE [LARGE SCALE GENOMIC DNA]</scope>
    <source>
        <strain evidence="2 3">M9-3-2</strain>
    </source>
</reference>
<dbReference type="PANTHER" id="PTHR12526:SF636">
    <property type="entry name" value="BLL3647 PROTEIN"/>
    <property type="match status" value="1"/>
</dbReference>
<accession>A0A6C1B3J5</accession>
<dbReference type="SUPFAM" id="SSF53756">
    <property type="entry name" value="UDP-Glycosyltransferase/glycogen phosphorylase"/>
    <property type="match status" value="1"/>
</dbReference>
<evidence type="ECO:0000259" key="1">
    <source>
        <dbReference type="Pfam" id="PF09314"/>
    </source>
</evidence>
<keyword evidence="2" id="KW-0808">Transferase</keyword>
<dbReference type="Gene3D" id="3.40.50.2000">
    <property type="entry name" value="Glycogen Phosphorylase B"/>
    <property type="match status" value="2"/>
</dbReference>
<evidence type="ECO:0000313" key="3">
    <source>
        <dbReference type="Proteomes" id="UP000501991"/>
    </source>
</evidence>
<name>A0A6C1B3J5_9RHOO</name>
<sequence length="370" mass="40972">MSAVRHIAIVGIRGIPAAHGGFETFAEHLAIHLRERGWRVTVYCQVEGTGPVFEDEWEGIRRVNVPVRGDGPASTIVFDWKVTNLAAKTRDGVVLTLGYNTAVFCARLRLAGVPNVINMDGIEWKRAKWGTVAKTWFWLNDWAGCWLGNHLVADHPEIKAHLMTRVRDQKITVIPYGADAVVAADEAPVRELGLAPGRYATVIARAEPENSLLEIVSGFSRKPRGIQLVVLGKYDRAHAYQRRVLEAASDEVMFVGAIYDKRVVSALRYHGTLYVHGHQVGGTNPSLVEALGAGNAVLAHDNRFNRWVAGEAQRYFDGAEAVSAAFDDLLAHPDVLQQMREASRARHAAQFTWARILGDYEALLSEYLPH</sequence>
<organism evidence="2 3">
    <name type="scientific">Nitrogeniibacter mangrovi</name>
    <dbReference type="NCBI Taxonomy" id="2016596"/>
    <lineage>
        <taxon>Bacteria</taxon>
        <taxon>Pseudomonadati</taxon>
        <taxon>Pseudomonadota</taxon>
        <taxon>Betaproteobacteria</taxon>
        <taxon>Rhodocyclales</taxon>
        <taxon>Zoogloeaceae</taxon>
        <taxon>Nitrogeniibacter</taxon>
    </lineage>
</organism>
<dbReference type="RefSeq" id="WP_173763942.1">
    <property type="nucleotide sequence ID" value="NZ_CP048836.1"/>
</dbReference>
<proteinExistence type="predicted"/>
<gene>
    <name evidence="2" type="ORF">G3580_03460</name>
</gene>
<dbReference type="EMBL" id="CP048836">
    <property type="protein sequence ID" value="QID16774.1"/>
    <property type="molecule type" value="Genomic_DNA"/>
</dbReference>